<proteinExistence type="predicted"/>
<evidence type="ECO:0000313" key="3">
    <source>
        <dbReference type="Proteomes" id="UP001483337"/>
    </source>
</evidence>
<reference evidence="2 3" key="1">
    <citation type="submission" date="2024-04" db="EMBL/GenBank/DDBJ databases">
        <title>Okeanomitos corallinicola gen. &amp; sp. nov. (Nostocales, Cyanobacteria), a new toxic marine heterocyst-forming cyanobacterium from a coral reef.</title>
        <authorList>
            <person name="Li H."/>
            <person name="Li R."/>
            <person name="Kang J."/>
            <person name="Hii K.S."/>
            <person name="Mohamed H.F."/>
            <person name="Xu X."/>
            <person name="Luo Z."/>
        </authorList>
    </citation>
    <scope>NUCLEOTIDE SEQUENCE [LARGE SCALE GENOMIC DNA]</scope>
    <source>
        <strain evidence="2 3">TIOX110</strain>
    </source>
</reference>
<dbReference type="Proteomes" id="UP001483337">
    <property type="component" value="Chromosome"/>
</dbReference>
<dbReference type="RefSeq" id="WP_353930122.1">
    <property type="nucleotide sequence ID" value="NZ_CP150886.1"/>
</dbReference>
<sequence length="179" mass="18862">MKIFKNIGIAAISGMMFLTVPSVATANDPGGCYMVTSSGKTVSLGTLCGMTTAPSSTPTVFKIPIKRRIGKTPIIDVTFNGSQTFEMVFDTGATGILITQKIAQALNFQASGKVKASIADGSIIELQTGRVLTIGVGGAVVNNAQVTVAPKAKIGLLGHGFFEKYDLKILKDQIEFYPR</sequence>
<protein>
    <submittedName>
        <fullName evidence="2">Retropepsin-like aspartic protease</fullName>
    </submittedName>
</protein>
<dbReference type="Pfam" id="PF13975">
    <property type="entry name" value="gag-asp_proteas"/>
    <property type="match status" value="1"/>
</dbReference>
<gene>
    <name evidence="2" type="ORF">WJM97_17750</name>
</gene>
<feature type="signal peptide" evidence="1">
    <location>
        <begin position="1"/>
        <end position="26"/>
    </location>
</feature>
<evidence type="ECO:0000313" key="2">
    <source>
        <dbReference type="EMBL" id="WZB87208.1"/>
    </source>
</evidence>
<feature type="chain" id="PRO_5046842887" evidence="1">
    <location>
        <begin position="27"/>
        <end position="179"/>
    </location>
</feature>
<dbReference type="EMBL" id="CP150886">
    <property type="protein sequence ID" value="WZB87208.1"/>
    <property type="molecule type" value="Genomic_DNA"/>
</dbReference>
<evidence type="ECO:0000256" key="1">
    <source>
        <dbReference type="SAM" id="SignalP"/>
    </source>
</evidence>
<accession>A0ABZ2UUV7</accession>
<keyword evidence="3" id="KW-1185">Reference proteome</keyword>
<dbReference type="SUPFAM" id="SSF50630">
    <property type="entry name" value="Acid proteases"/>
    <property type="match status" value="1"/>
</dbReference>
<organism evidence="2 3">
    <name type="scientific">Okeanomitos corallinicola TIOX110</name>
    <dbReference type="NCBI Taxonomy" id="3133117"/>
    <lineage>
        <taxon>Bacteria</taxon>
        <taxon>Bacillati</taxon>
        <taxon>Cyanobacteriota</taxon>
        <taxon>Cyanophyceae</taxon>
        <taxon>Nostocales</taxon>
        <taxon>Aphanizomenonaceae</taxon>
        <taxon>Okeanomitos</taxon>
    </lineage>
</organism>
<dbReference type="InterPro" id="IPR021109">
    <property type="entry name" value="Peptidase_aspartic_dom_sf"/>
</dbReference>
<dbReference type="Gene3D" id="2.40.70.10">
    <property type="entry name" value="Acid Proteases"/>
    <property type="match status" value="1"/>
</dbReference>
<dbReference type="CDD" id="cd05483">
    <property type="entry name" value="retropepsin_like_bacteria"/>
    <property type="match status" value="1"/>
</dbReference>
<name>A0ABZ2UUV7_9CYAN</name>
<dbReference type="InterPro" id="IPR034122">
    <property type="entry name" value="Retropepsin-like_bacterial"/>
</dbReference>
<keyword evidence="1" id="KW-0732">Signal</keyword>